<evidence type="ECO:0000256" key="4">
    <source>
        <dbReference type="ARBA" id="ARBA00022932"/>
    </source>
</evidence>
<dbReference type="EMBL" id="QOPI01000003">
    <property type="protein sequence ID" value="RCL45359.1"/>
    <property type="molecule type" value="Genomic_DNA"/>
</dbReference>
<evidence type="ECO:0000256" key="1">
    <source>
        <dbReference type="ARBA" id="ARBA00022679"/>
    </source>
</evidence>
<dbReference type="SUPFAM" id="SSF48019">
    <property type="entry name" value="post-AAA+ oligomerization domain-like"/>
    <property type="match status" value="1"/>
</dbReference>
<dbReference type="EC" id="2.7.7.7" evidence="7"/>
<sequence length="331" mass="38079">MKCEAINLGKFLDKSSNIFFIFGSEIILKNHVRSRILEKLKTRNFEEKIVLNDEDFNDIKSTIAANAGGSLFGSNIILELKHGSGKIPETITSIFNEDINNYKNISIIINTHIEKLSLSSNWAKKMDQSSLIVECKKLKSFEEQIWLKKNLNFIPQDYRSDIAKLLSDMNSGNLVAQQNEIELLKLLYLRNQENAKDIDDIRNHMVNSSEFSPFELEDAILQGRTSKAIEIIKSLRKADSYSGPLLIWIISKITTLAFLASREAKPQLFLKNNGVWQSKINDYMSFIKKQSDNDLDIMQRNIYDLELALKGMIKKDFWLELESMICRLDVN</sequence>
<organism evidence="8 9">
    <name type="scientific">SAR86 cluster bacterium</name>
    <dbReference type="NCBI Taxonomy" id="2030880"/>
    <lineage>
        <taxon>Bacteria</taxon>
        <taxon>Pseudomonadati</taxon>
        <taxon>Pseudomonadota</taxon>
        <taxon>Gammaproteobacteria</taxon>
        <taxon>SAR86 cluster</taxon>
    </lineage>
</organism>
<evidence type="ECO:0000256" key="6">
    <source>
        <dbReference type="ARBA" id="ARBA00049244"/>
    </source>
</evidence>
<evidence type="ECO:0000313" key="9">
    <source>
        <dbReference type="Proteomes" id="UP000252915"/>
    </source>
</evidence>
<dbReference type="InterPro" id="IPR005790">
    <property type="entry name" value="DNA_polIII_delta"/>
</dbReference>
<dbReference type="InterPro" id="IPR008921">
    <property type="entry name" value="DNA_pol3_clamp-load_cplx_C"/>
</dbReference>
<dbReference type="Gene3D" id="3.40.50.300">
    <property type="entry name" value="P-loop containing nucleotide triphosphate hydrolases"/>
    <property type="match status" value="1"/>
</dbReference>
<dbReference type="Proteomes" id="UP000252915">
    <property type="component" value="Unassembled WGS sequence"/>
</dbReference>
<dbReference type="PANTHER" id="PTHR34388:SF1">
    <property type="entry name" value="DNA POLYMERASE III SUBUNIT DELTA"/>
    <property type="match status" value="1"/>
</dbReference>
<keyword evidence="1 8" id="KW-0808">Transferase</keyword>
<name>A0A368C6Z6_9GAMM</name>
<evidence type="ECO:0000313" key="8">
    <source>
        <dbReference type="EMBL" id="RCL45359.1"/>
    </source>
</evidence>
<dbReference type="InterPro" id="IPR027417">
    <property type="entry name" value="P-loop_NTPase"/>
</dbReference>
<dbReference type="AlphaFoldDB" id="A0A368C6Z6"/>
<dbReference type="GO" id="GO:0003677">
    <property type="term" value="F:DNA binding"/>
    <property type="evidence" value="ECO:0007669"/>
    <property type="project" value="InterPro"/>
</dbReference>
<comment type="similarity">
    <text evidence="5">Belongs to the DNA polymerase HolA subunit family.</text>
</comment>
<comment type="catalytic activity">
    <reaction evidence="6">
        <text>DNA(n) + a 2'-deoxyribonucleoside 5'-triphosphate = DNA(n+1) + diphosphate</text>
        <dbReference type="Rhea" id="RHEA:22508"/>
        <dbReference type="Rhea" id="RHEA-COMP:17339"/>
        <dbReference type="Rhea" id="RHEA-COMP:17340"/>
        <dbReference type="ChEBI" id="CHEBI:33019"/>
        <dbReference type="ChEBI" id="CHEBI:61560"/>
        <dbReference type="ChEBI" id="CHEBI:173112"/>
        <dbReference type="EC" id="2.7.7.7"/>
    </reaction>
</comment>
<keyword evidence="3" id="KW-0235">DNA replication</keyword>
<evidence type="ECO:0000256" key="2">
    <source>
        <dbReference type="ARBA" id="ARBA00022695"/>
    </source>
</evidence>
<dbReference type="Gene3D" id="1.20.272.10">
    <property type="match status" value="1"/>
</dbReference>
<dbReference type="Gene3D" id="1.10.8.60">
    <property type="match status" value="1"/>
</dbReference>
<dbReference type="SUPFAM" id="SSF52540">
    <property type="entry name" value="P-loop containing nucleoside triphosphate hydrolases"/>
    <property type="match status" value="1"/>
</dbReference>
<dbReference type="GO" id="GO:0003887">
    <property type="term" value="F:DNA-directed DNA polymerase activity"/>
    <property type="evidence" value="ECO:0007669"/>
    <property type="project" value="UniProtKB-UniRule"/>
</dbReference>
<evidence type="ECO:0000256" key="5">
    <source>
        <dbReference type="ARBA" id="ARBA00034754"/>
    </source>
</evidence>
<accession>A0A368C6Z6</accession>
<dbReference type="GO" id="GO:0006261">
    <property type="term" value="P:DNA-templated DNA replication"/>
    <property type="evidence" value="ECO:0007669"/>
    <property type="project" value="TreeGrafter"/>
</dbReference>
<dbReference type="GO" id="GO:0009360">
    <property type="term" value="C:DNA polymerase III complex"/>
    <property type="evidence" value="ECO:0007669"/>
    <property type="project" value="UniProtKB-UniRule"/>
</dbReference>
<evidence type="ECO:0000256" key="3">
    <source>
        <dbReference type="ARBA" id="ARBA00022705"/>
    </source>
</evidence>
<keyword evidence="4" id="KW-0239">DNA-directed DNA polymerase</keyword>
<dbReference type="PANTHER" id="PTHR34388">
    <property type="entry name" value="DNA POLYMERASE III SUBUNIT DELTA"/>
    <property type="match status" value="1"/>
</dbReference>
<evidence type="ECO:0000256" key="7">
    <source>
        <dbReference type="NCBIfam" id="TIGR01128"/>
    </source>
</evidence>
<keyword evidence="2 8" id="KW-0548">Nucleotidyltransferase</keyword>
<dbReference type="NCBIfam" id="TIGR01128">
    <property type="entry name" value="holA"/>
    <property type="match status" value="1"/>
</dbReference>
<gene>
    <name evidence="8" type="primary">holA</name>
    <name evidence="8" type="ORF">DBW92_01165</name>
</gene>
<proteinExistence type="inferred from homology"/>
<reference evidence="8 9" key="1">
    <citation type="journal article" date="2018" name="Microbiome">
        <title>Fine metagenomic profile of the Mediterranean stratified and mixed water columns revealed by assembly and recruitment.</title>
        <authorList>
            <person name="Haro-Moreno J.M."/>
            <person name="Lopez-Perez M."/>
            <person name="De La Torre J.R."/>
            <person name="Picazo A."/>
            <person name="Camacho A."/>
            <person name="Rodriguez-Valera F."/>
        </authorList>
    </citation>
    <scope>NUCLEOTIDE SEQUENCE [LARGE SCALE GENOMIC DNA]</scope>
    <source>
        <strain evidence="8">MED-G78</strain>
    </source>
</reference>
<comment type="caution">
    <text evidence="8">The sequence shown here is derived from an EMBL/GenBank/DDBJ whole genome shotgun (WGS) entry which is preliminary data.</text>
</comment>
<protein>
    <recommendedName>
        <fullName evidence="7">DNA polymerase III subunit delta</fullName>
        <ecNumber evidence="7">2.7.7.7</ecNumber>
    </recommendedName>
</protein>